<keyword evidence="2" id="KW-0723">Serine/threonine-protein kinase</keyword>
<keyword evidence="2" id="KW-0808">Transferase</keyword>
<accession>H8ZEP7</accession>
<dbReference type="InterPro" id="IPR000719">
    <property type="entry name" value="Prot_kinase_dom"/>
</dbReference>
<dbReference type="GO" id="GO:0005737">
    <property type="term" value="C:cytoplasm"/>
    <property type="evidence" value="ECO:0007669"/>
    <property type="project" value="TreeGrafter"/>
</dbReference>
<dbReference type="STRING" id="944018.H8ZEP7"/>
<dbReference type="GO" id="GO:0005524">
    <property type="term" value="F:ATP binding"/>
    <property type="evidence" value="ECO:0007669"/>
    <property type="project" value="InterPro"/>
</dbReference>
<feature type="domain" description="Protein kinase" evidence="1">
    <location>
        <begin position="150"/>
        <end position="451"/>
    </location>
</feature>
<evidence type="ECO:0000313" key="2">
    <source>
        <dbReference type="EMBL" id="EHY65012.1"/>
    </source>
</evidence>
<dbReference type="PROSITE" id="PS50011">
    <property type="entry name" value="PROTEIN_KINASE_DOM"/>
    <property type="match status" value="1"/>
</dbReference>
<organism evidence="2">
    <name type="scientific">Nematocida ausubeli (strain ATCC PRA-371 / ERTm2)</name>
    <name type="common">Nematode killer fungus</name>
    <dbReference type="NCBI Taxonomy" id="1913371"/>
    <lineage>
        <taxon>Eukaryota</taxon>
        <taxon>Fungi</taxon>
        <taxon>Fungi incertae sedis</taxon>
        <taxon>Microsporidia</taxon>
        <taxon>Nematocida</taxon>
    </lineage>
</organism>
<name>H8ZEP7_NEMA1</name>
<dbReference type="PANTHER" id="PTHR24361">
    <property type="entry name" value="MITOGEN-ACTIVATED KINASE KINASE KINASE"/>
    <property type="match status" value="1"/>
</dbReference>
<dbReference type="Pfam" id="PF00069">
    <property type="entry name" value="Pkinase"/>
    <property type="match status" value="1"/>
</dbReference>
<dbReference type="Gene3D" id="1.10.510.10">
    <property type="entry name" value="Transferase(Phosphotransferase) domain 1"/>
    <property type="match status" value="1"/>
</dbReference>
<protein>
    <submittedName>
        <fullName evidence="2">Serine/threonine protein kinase</fullName>
    </submittedName>
</protein>
<evidence type="ECO:0000259" key="1">
    <source>
        <dbReference type="PROSITE" id="PS50011"/>
    </source>
</evidence>
<dbReference type="GO" id="GO:0004674">
    <property type="term" value="F:protein serine/threonine kinase activity"/>
    <property type="evidence" value="ECO:0007669"/>
    <property type="project" value="UniProtKB-KW"/>
</dbReference>
<keyword evidence="2" id="KW-0418">Kinase</keyword>
<dbReference type="SUPFAM" id="SSF56112">
    <property type="entry name" value="Protein kinase-like (PK-like)"/>
    <property type="match status" value="1"/>
</dbReference>
<sequence length="471" mass="54419">MDYIYLAVYALSAYLPLLYRCWHLIEESALATIGVTVYHKNLNIQKKFNAAEMHKVIKQVLQKFMLVCILGAFVHAQYAIDSETAEEVQMKGEEITYAKKEVTPEETQFYKKIRVITDEIDIRIEEMKATDSKDPEKANLIRKFVEFLDQNNMQILHDTYLSQVFRYSGDLYDLLDVPSIAENISDKLNSSIIIKRAVNISIYDMHEKEMCFELTHPNIVQTYFSYESQPESYKKDNCSIIWLFQENLEFSLTSYKNLDTVDRQVIRTLHRTIIKDVAEGLAFMHSKRIVHLDLKTMNIIGTYSKKNKRIIFKIIDLGFARKLEEGVESVHLQDRAFGTYGYMPPEIYYRSVHGYAADIWCLGIFASDVGVIAQGDGDWIKEFNISKNMPGQYKKEVLSGYECYIKFLAGEFKIIINPETPLILADFIHKCVNRADEERASISEILKHPYLSAVCMSDIPEAGANIETYSM</sequence>
<dbReference type="AlphaFoldDB" id="H8ZEP7"/>
<reference evidence="2" key="1">
    <citation type="submission" date="2011-03" db="EMBL/GenBank/DDBJ databases">
        <title>The Genome Sequence of Nematocida sp1 strain ERTm2.</title>
        <authorList>
            <consortium name="The Broad Institute Genome Sequencing Platform"/>
            <consortium name="The Broad Institute Genome Sequencing Center for Infectious Disease"/>
            <person name="Cuomo C."/>
            <person name="Troemel E."/>
            <person name="Young S.K."/>
            <person name="Zeng Q."/>
            <person name="Gargeya S."/>
            <person name="Fitzgerald M."/>
            <person name="Haas B."/>
            <person name="Abouelleil A."/>
            <person name="Alvarado L."/>
            <person name="Arachchi H.M."/>
            <person name="Berlin A."/>
            <person name="Brown A."/>
            <person name="Chapman S.B."/>
            <person name="Chen Z."/>
            <person name="Dunbar C."/>
            <person name="Freedman E."/>
            <person name="Gearin G."/>
            <person name="Gellesch M."/>
            <person name="Goldberg J."/>
            <person name="Griggs A."/>
            <person name="Gujja S."/>
            <person name="Heilman E.R."/>
            <person name="Heiman D."/>
            <person name="Howarth C."/>
            <person name="Larson L."/>
            <person name="Lui A."/>
            <person name="MacDonald P.J.P."/>
            <person name="Mehta T."/>
            <person name="Montmayeur A."/>
            <person name="Murphy C."/>
            <person name="Neiman D."/>
            <person name="Pearson M."/>
            <person name="Priest M."/>
            <person name="Roberts A."/>
            <person name="Saif S."/>
            <person name="Shea T."/>
            <person name="Shenoy N."/>
            <person name="Sisk P."/>
            <person name="Stolte C."/>
            <person name="Sykes S."/>
            <person name="White J."/>
            <person name="Yandava C."/>
            <person name="Wortman J."/>
            <person name="Nusbaum C."/>
            <person name="Birren B."/>
        </authorList>
    </citation>
    <scope>NUCLEOTIDE SEQUENCE</scope>
    <source>
        <strain evidence="2">ERTm2</strain>
    </source>
</reference>
<dbReference type="EMBL" id="JH604637">
    <property type="protein sequence ID" value="EHY65012.1"/>
    <property type="molecule type" value="Genomic_DNA"/>
</dbReference>
<dbReference type="HOGENOM" id="CLU_655670_0_0_1"/>
<dbReference type="Proteomes" id="UP000005622">
    <property type="component" value="Unassembled WGS sequence"/>
</dbReference>
<gene>
    <name evidence="2" type="ORF">NERG_02068</name>
</gene>
<proteinExistence type="predicted"/>
<dbReference type="InterPro" id="IPR011009">
    <property type="entry name" value="Kinase-like_dom_sf"/>
</dbReference>
<dbReference type="InterPro" id="IPR053235">
    <property type="entry name" value="Ser_Thr_kinase"/>
</dbReference>
<dbReference type="SMART" id="SM00220">
    <property type="entry name" value="S_TKc"/>
    <property type="match status" value="1"/>
</dbReference>